<feature type="transmembrane region" description="Helical" evidence="2">
    <location>
        <begin position="227"/>
        <end position="247"/>
    </location>
</feature>
<keyword evidence="2" id="KW-0472">Membrane</keyword>
<evidence type="ECO:0000256" key="1">
    <source>
        <dbReference type="SAM" id="MobiDB-lite"/>
    </source>
</evidence>
<keyword evidence="2" id="KW-0812">Transmembrane</keyword>
<accession>A0A200QP81</accession>
<evidence type="ECO:0000256" key="2">
    <source>
        <dbReference type="SAM" id="Phobius"/>
    </source>
</evidence>
<dbReference type="PANTHER" id="PTHR37222:SF1">
    <property type="entry name" value="OS02G0718000 PROTEIN"/>
    <property type="match status" value="1"/>
</dbReference>
<dbReference type="PANTHER" id="PTHR37222">
    <property type="entry name" value="OS02G0718000 PROTEIN"/>
    <property type="match status" value="1"/>
</dbReference>
<dbReference type="STRING" id="56857.A0A200QP81"/>
<evidence type="ECO:0000313" key="3">
    <source>
        <dbReference type="EMBL" id="OVA12276.1"/>
    </source>
</evidence>
<evidence type="ECO:0008006" key="5">
    <source>
        <dbReference type="Google" id="ProtNLM"/>
    </source>
</evidence>
<feature type="compositionally biased region" description="Basic and acidic residues" evidence="1">
    <location>
        <begin position="155"/>
        <end position="166"/>
    </location>
</feature>
<comment type="caution">
    <text evidence="3">The sequence shown here is derived from an EMBL/GenBank/DDBJ whole genome shotgun (WGS) entry which is preliminary data.</text>
</comment>
<feature type="transmembrane region" description="Helical" evidence="2">
    <location>
        <begin position="198"/>
        <end position="215"/>
    </location>
</feature>
<evidence type="ECO:0000313" key="4">
    <source>
        <dbReference type="Proteomes" id="UP000195402"/>
    </source>
</evidence>
<proteinExistence type="predicted"/>
<reference evidence="3 4" key="1">
    <citation type="journal article" date="2017" name="Mol. Plant">
        <title>The Genome of Medicinal Plant Macleaya cordata Provides New Insights into Benzylisoquinoline Alkaloids Metabolism.</title>
        <authorList>
            <person name="Liu X."/>
            <person name="Liu Y."/>
            <person name="Huang P."/>
            <person name="Ma Y."/>
            <person name="Qing Z."/>
            <person name="Tang Q."/>
            <person name="Cao H."/>
            <person name="Cheng P."/>
            <person name="Zheng Y."/>
            <person name="Yuan Z."/>
            <person name="Zhou Y."/>
            <person name="Liu J."/>
            <person name="Tang Z."/>
            <person name="Zhuo Y."/>
            <person name="Zhang Y."/>
            <person name="Yu L."/>
            <person name="Huang J."/>
            <person name="Yang P."/>
            <person name="Peng Q."/>
            <person name="Zhang J."/>
            <person name="Jiang W."/>
            <person name="Zhang Z."/>
            <person name="Lin K."/>
            <person name="Ro D.K."/>
            <person name="Chen X."/>
            <person name="Xiong X."/>
            <person name="Shang Y."/>
            <person name="Huang S."/>
            <person name="Zeng J."/>
        </authorList>
    </citation>
    <scope>NUCLEOTIDE SEQUENCE [LARGE SCALE GENOMIC DNA]</scope>
    <source>
        <strain evidence="4">cv. BLH2017</strain>
        <tissue evidence="3">Root</tissue>
    </source>
</reference>
<dbReference type="Proteomes" id="UP000195402">
    <property type="component" value="Unassembled WGS sequence"/>
</dbReference>
<feature type="region of interest" description="Disordered" evidence="1">
    <location>
        <begin position="135"/>
        <end position="166"/>
    </location>
</feature>
<dbReference type="EMBL" id="MVGT01001410">
    <property type="protein sequence ID" value="OVA12276.1"/>
    <property type="molecule type" value="Genomic_DNA"/>
</dbReference>
<dbReference type="OMA" id="DSITPCK"/>
<keyword evidence="4" id="KW-1185">Reference proteome</keyword>
<feature type="transmembrane region" description="Helical" evidence="2">
    <location>
        <begin position="282"/>
        <end position="302"/>
    </location>
</feature>
<dbReference type="InParanoid" id="A0A200QP81"/>
<name>A0A200QP81_MACCD</name>
<dbReference type="OrthoDB" id="1908269at2759"/>
<sequence length="304" mass="34149">MASFLSLSRRCSTKLLKPYSNFSPVSSFSSSLISQNPNNSNFIRSSFSDQKLLNPTFTSPNSITPFSDSPSTISKFLGLTQKQPINPDCTFFRSYSSSATKFNSPEKLLKPPTYTNPNWLLDQIPRNPNLRFFSTSDESVSDKSKTPTDAPKNPNENREFKHQEIEGPTVERDLSNLANEMREVLQVLMKNIYSFSRALALLGLVHLGYGAWISYATQASLFAEVSYQSISAFAFPFSLAFLLRNSLKPMAFFKKMEEQGRLQILTLNLQIVKSLNLMFVRVRGISLLCSLGLLIGLSFTVLSR</sequence>
<protein>
    <recommendedName>
        <fullName evidence="5">Transmembrane protein</fullName>
    </recommendedName>
</protein>
<keyword evidence="2" id="KW-1133">Transmembrane helix</keyword>
<dbReference type="FunCoup" id="A0A200QP81">
    <property type="interactions" value="990"/>
</dbReference>
<organism evidence="3 4">
    <name type="scientific">Macleaya cordata</name>
    <name type="common">Five-seeded plume-poppy</name>
    <name type="synonym">Bocconia cordata</name>
    <dbReference type="NCBI Taxonomy" id="56857"/>
    <lineage>
        <taxon>Eukaryota</taxon>
        <taxon>Viridiplantae</taxon>
        <taxon>Streptophyta</taxon>
        <taxon>Embryophyta</taxon>
        <taxon>Tracheophyta</taxon>
        <taxon>Spermatophyta</taxon>
        <taxon>Magnoliopsida</taxon>
        <taxon>Ranunculales</taxon>
        <taxon>Papaveraceae</taxon>
        <taxon>Papaveroideae</taxon>
        <taxon>Macleaya</taxon>
    </lineage>
</organism>
<gene>
    <name evidence="3" type="ORF">BVC80_1779g51</name>
</gene>
<dbReference type="AlphaFoldDB" id="A0A200QP81"/>